<proteinExistence type="inferred from homology"/>
<accession>A0A1E7Q9D0</accession>
<dbReference type="SUPFAM" id="SSF117892">
    <property type="entry name" value="Band 7/SPFH domain"/>
    <property type="match status" value="1"/>
</dbReference>
<comment type="function">
    <text evidence="6">HflC and HflK could encode or regulate a protease.</text>
</comment>
<dbReference type="PANTHER" id="PTHR43327:SF2">
    <property type="entry name" value="MODULATOR OF FTSH PROTEASE HFLK"/>
    <property type="match status" value="1"/>
</dbReference>
<evidence type="ECO:0000313" key="10">
    <source>
        <dbReference type="Proteomes" id="UP000242258"/>
    </source>
</evidence>
<dbReference type="PANTHER" id="PTHR43327">
    <property type="entry name" value="STOMATIN-LIKE PROTEIN 2, MITOCHONDRIAL"/>
    <property type="match status" value="1"/>
</dbReference>
<keyword evidence="3 6" id="KW-0812">Transmembrane</keyword>
<dbReference type="Gene3D" id="3.30.479.30">
    <property type="entry name" value="Band 7 domain"/>
    <property type="match status" value="1"/>
</dbReference>
<organism evidence="9 10">
    <name type="scientific">Rheinheimera salexigens</name>
    <dbReference type="NCBI Taxonomy" id="1628148"/>
    <lineage>
        <taxon>Bacteria</taxon>
        <taxon>Pseudomonadati</taxon>
        <taxon>Pseudomonadota</taxon>
        <taxon>Gammaproteobacteria</taxon>
        <taxon>Chromatiales</taxon>
        <taxon>Chromatiaceae</taxon>
        <taxon>Rheinheimera</taxon>
    </lineage>
</organism>
<dbReference type="InterPro" id="IPR036013">
    <property type="entry name" value="Band_7/SPFH_dom_sf"/>
</dbReference>
<evidence type="ECO:0000256" key="5">
    <source>
        <dbReference type="ARBA" id="ARBA00023136"/>
    </source>
</evidence>
<dbReference type="InterPro" id="IPR010201">
    <property type="entry name" value="HflK"/>
</dbReference>
<dbReference type="AlphaFoldDB" id="A0A1E7Q9D0"/>
<dbReference type="OrthoDB" id="9779595at2"/>
<dbReference type="Pfam" id="PF01145">
    <property type="entry name" value="Band_7"/>
    <property type="match status" value="1"/>
</dbReference>
<evidence type="ECO:0000259" key="8">
    <source>
        <dbReference type="SMART" id="SM00244"/>
    </source>
</evidence>
<dbReference type="GO" id="GO:0016020">
    <property type="term" value="C:membrane"/>
    <property type="evidence" value="ECO:0007669"/>
    <property type="project" value="UniProtKB-SubCell"/>
</dbReference>
<comment type="subunit">
    <text evidence="6">HflC and HflK may interact to form a multimeric complex.</text>
</comment>
<name>A0A1E7Q9D0_9GAMM</name>
<feature type="compositionally biased region" description="Polar residues" evidence="7">
    <location>
        <begin position="1"/>
        <end position="12"/>
    </location>
</feature>
<feature type="region of interest" description="Disordered" evidence="7">
    <location>
        <begin position="1"/>
        <end position="27"/>
    </location>
</feature>
<dbReference type="Proteomes" id="UP000242258">
    <property type="component" value="Unassembled WGS sequence"/>
</dbReference>
<evidence type="ECO:0000256" key="6">
    <source>
        <dbReference type="RuleBase" id="RU364113"/>
    </source>
</evidence>
<evidence type="ECO:0000256" key="7">
    <source>
        <dbReference type="SAM" id="MobiDB-lite"/>
    </source>
</evidence>
<keyword evidence="4 6" id="KW-1133">Transmembrane helix</keyword>
<comment type="caution">
    <text evidence="9">The sequence shown here is derived from an EMBL/GenBank/DDBJ whole genome shotgun (WGS) entry which is preliminary data.</text>
</comment>
<dbReference type="NCBIfam" id="TIGR01933">
    <property type="entry name" value="hflK"/>
    <property type="match status" value="1"/>
</dbReference>
<reference evidence="10" key="1">
    <citation type="submission" date="2016-09" db="EMBL/GenBank/DDBJ databases">
        <authorList>
            <person name="Wan X."/>
            <person name="Hou S."/>
        </authorList>
    </citation>
    <scope>NUCLEOTIDE SEQUENCE [LARGE SCALE GENOMIC DNA]</scope>
    <source>
        <strain evidence="10">KH87</strain>
    </source>
</reference>
<keyword evidence="10" id="KW-1185">Reference proteome</keyword>
<dbReference type="EMBL" id="MKEK01000001">
    <property type="protein sequence ID" value="OEY70746.1"/>
    <property type="molecule type" value="Genomic_DNA"/>
</dbReference>
<evidence type="ECO:0000313" key="9">
    <source>
        <dbReference type="EMBL" id="OEY70746.1"/>
    </source>
</evidence>
<evidence type="ECO:0000256" key="3">
    <source>
        <dbReference type="ARBA" id="ARBA00022692"/>
    </source>
</evidence>
<comment type="subcellular location">
    <subcellularLocation>
        <location evidence="1">Membrane</location>
        <topology evidence="1">Single-pass membrane protein</topology>
    </subcellularLocation>
</comment>
<dbReference type="InterPro" id="IPR050710">
    <property type="entry name" value="Band7/mec-2_domain"/>
</dbReference>
<dbReference type="RefSeq" id="WP_070050307.1">
    <property type="nucleotide sequence ID" value="NZ_CBCSDO010000002.1"/>
</dbReference>
<feature type="domain" description="Band 7" evidence="8">
    <location>
        <begin position="75"/>
        <end position="235"/>
    </location>
</feature>
<feature type="compositionally biased region" description="Low complexity" evidence="7">
    <location>
        <begin position="378"/>
        <end position="388"/>
    </location>
</feature>
<dbReference type="CDD" id="cd03404">
    <property type="entry name" value="SPFH_HflK"/>
    <property type="match status" value="1"/>
</dbReference>
<dbReference type="STRING" id="1628148.BI198_15140"/>
<dbReference type="Pfam" id="PF12221">
    <property type="entry name" value="HflK_N"/>
    <property type="match status" value="1"/>
</dbReference>
<feature type="transmembrane region" description="Helical" evidence="6">
    <location>
        <begin position="57"/>
        <end position="80"/>
    </location>
</feature>
<feature type="region of interest" description="Disordered" evidence="7">
    <location>
        <begin position="343"/>
        <end position="388"/>
    </location>
</feature>
<dbReference type="SMART" id="SM00244">
    <property type="entry name" value="PHB"/>
    <property type="match status" value="1"/>
</dbReference>
<gene>
    <name evidence="9" type="ORF">BI198_15140</name>
</gene>
<evidence type="ECO:0000256" key="4">
    <source>
        <dbReference type="ARBA" id="ARBA00022989"/>
    </source>
</evidence>
<protein>
    <recommendedName>
        <fullName evidence="6">Protein HflK</fullName>
    </recommendedName>
</protein>
<evidence type="ECO:0000256" key="1">
    <source>
        <dbReference type="ARBA" id="ARBA00004167"/>
    </source>
</evidence>
<keyword evidence="5 6" id="KW-0472">Membrane</keyword>
<dbReference type="InterPro" id="IPR020980">
    <property type="entry name" value="Membrane_HflK_N"/>
</dbReference>
<evidence type="ECO:0000256" key="2">
    <source>
        <dbReference type="ARBA" id="ARBA00006971"/>
    </source>
</evidence>
<sequence length="388" mass="43455">MAWNEPGNNGKNNDPWKQGGRDQGPPDLDEVFRNFGKKFGGIFGGGKSSNNNGSGGAFAALILIVIVAAIVWALSGFYTVKESERGIVLRFGQYHSEVDPGIHWNPTFIDQIIPVDITSVRSLRTDGFMLTQDQNLVRVTFEVQYRVFNPRQYKFSVVDADSSLHEATDAALRYVIGHSIMDDVLTRGREVVRQNTREELESVIEPYKLGLALVDVNFRDARPPEEVRDAFDDAIKAQEDQERFIKEAEAYALEIEPRARGQVNRIMQEADAYKQQIVLKAQGEVARFEKLLPEYVAAPKVTRDRMYIETMEYVYSNTSKVMVDVKNGNNIMYLPLDKMINSSSSATRDSNSSGGMPLVPPRSSSDNQAAQDRKEPLRSSSTRSSGRG</sequence>
<comment type="similarity">
    <text evidence="2 6">Belongs to the band 7/mec-2 family. HflK subfamily.</text>
</comment>
<feature type="compositionally biased region" description="Low complexity" evidence="7">
    <location>
        <begin position="343"/>
        <end position="353"/>
    </location>
</feature>
<dbReference type="InterPro" id="IPR001107">
    <property type="entry name" value="Band_7"/>
</dbReference>